<dbReference type="AlphaFoldDB" id="A0A242JXQ3"/>
<sequence>MDINEVKELLEKFDHSSLTEFDLREGSFELYMNKNNVSQRTVQAPVSYTHLDVYKRQE</sequence>
<gene>
    <name evidence="1" type="ORF">A5888_004099</name>
</gene>
<proteinExistence type="predicted"/>
<evidence type="ECO:0000313" key="1">
    <source>
        <dbReference type="EMBL" id="OTP09711.1"/>
    </source>
</evidence>
<organism evidence="1">
    <name type="scientific">Candidatus Enterococcus clewellii</name>
    <dbReference type="NCBI Taxonomy" id="1834193"/>
    <lineage>
        <taxon>Bacteria</taxon>
        <taxon>Bacillati</taxon>
        <taxon>Bacillota</taxon>
        <taxon>Bacilli</taxon>
        <taxon>Lactobacillales</taxon>
        <taxon>Enterococcaceae</taxon>
        <taxon>Enterococcus</taxon>
    </lineage>
</organism>
<accession>A0A242JXQ3</accession>
<comment type="caution">
    <text evidence="1">The sequence shown here is derived from an EMBL/GenBank/DDBJ whole genome shotgun (WGS) entry which is preliminary data.</text>
</comment>
<dbReference type="EMBL" id="NGMM01000010">
    <property type="protein sequence ID" value="OTP09711.1"/>
    <property type="molecule type" value="Genomic_DNA"/>
</dbReference>
<reference evidence="1" key="1">
    <citation type="submission" date="2017-05" db="EMBL/GenBank/DDBJ databases">
        <title>The Genome Sequence of Enterococcus sp. 9E7_DIV0242.</title>
        <authorList>
            <consortium name="The Broad Institute Genomics Platform"/>
            <consortium name="The Broad Institute Genomic Center for Infectious Diseases"/>
            <person name="Earl A."/>
            <person name="Manson A."/>
            <person name="Schwartman J."/>
            <person name="Gilmore M."/>
            <person name="Abouelleil A."/>
            <person name="Cao P."/>
            <person name="Chapman S."/>
            <person name="Cusick C."/>
            <person name="Shea T."/>
            <person name="Young S."/>
            <person name="Neafsey D."/>
            <person name="Nusbaum C."/>
            <person name="Birren B."/>
        </authorList>
    </citation>
    <scope>NUCLEOTIDE SEQUENCE [LARGE SCALE GENOMIC DNA]</scope>
    <source>
        <strain evidence="1">9E7_DIV0242</strain>
    </source>
</reference>
<protein>
    <submittedName>
        <fullName evidence="1">Acetyl-CoA carboxylase, biotin carboxyl carrier protein</fullName>
    </submittedName>
</protein>
<name>A0A242JXQ3_9ENTE</name>